<reference evidence="1" key="1">
    <citation type="submission" date="2022-10" db="EMBL/GenBank/DDBJ databases">
        <title>Culturing micro-colonial fungi from biological soil crusts in the Mojave desert and describing Neophaeococcomyces mojavensis, and introducing the new genera and species Taxawa tesnikishii.</title>
        <authorList>
            <person name="Kurbessoian T."/>
            <person name="Stajich J.E."/>
        </authorList>
    </citation>
    <scope>NUCLEOTIDE SEQUENCE</scope>
    <source>
        <strain evidence="1">TK_41</strain>
    </source>
</reference>
<evidence type="ECO:0000313" key="1">
    <source>
        <dbReference type="EMBL" id="KAJ9607420.1"/>
    </source>
</evidence>
<keyword evidence="2" id="KW-1185">Reference proteome</keyword>
<gene>
    <name evidence="1" type="ORF">H2200_008493</name>
</gene>
<name>A0AA39CGI7_9EURO</name>
<dbReference type="AlphaFoldDB" id="A0AA39CGI7"/>
<protein>
    <submittedName>
        <fullName evidence="1">Uncharacterized protein</fullName>
    </submittedName>
</protein>
<proteinExistence type="predicted"/>
<comment type="caution">
    <text evidence="1">The sequence shown here is derived from an EMBL/GenBank/DDBJ whole genome shotgun (WGS) entry which is preliminary data.</text>
</comment>
<sequence length="144" mass="16308">MCYTGPFILLYQCDLCATILRASITPVHICRFGHVHNPSAASNPDSHQGLQPAADLENPNAFCDGTFTQMPATDTPPYTLTIKSHERCAECQARLGVDIMPGESEDEQEREMARMLLWSRWIDFIRDAEVGEYLTERAEWERMG</sequence>
<dbReference type="EMBL" id="JAPDRK010000012">
    <property type="protein sequence ID" value="KAJ9607420.1"/>
    <property type="molecule type" value="Genomic_DNA"/>
</dbReference>
<dbReference type="Proteomes" id="UP001172673">
    <property type="component" value="Unassembled WGS sequence"/>
</dbReference>
<evidence type="ECO:0000313" key="2">
    <source>
        <dbReference type="Proteomes" id="UP001172673"/>
    </source>
</evidence>
<accession>A0AA39CGI7</accession>
<organism evidence="1 2">
    <name type="scientific">Cladophialophora chaetospira</name>
    <dbReference type="NCBI Taxonomy" id="386627"/>
    <lineage>
        <taxon>Eukaryota</taxon>
        <taxon>Fungi</taxon>
        <taxon>Dikarya</taxon>
        <taxon>Ascomycota</taxon>
        <taxon>Pezizomycotina</taxon>
        <taxon>Eurotiomycetes</taxon>
        <taxon>Chaetothyriomycetidae</taxon>
        <taxon>Chaetothyriales</taxon>
        <taxon>Herpotrichiellaceae</taxon>
        <taxon>Cladophialophora</taxon>
    </lineage>
</organism>